<reference evidence="2" key="1">
    <citation type="submission" date="2025-08" db="UniProtKB">
        <authorList>
            <consortium name="RefSeq"/>
        </authorList>
    </citation>
    <scope>IDENTIFICATION</scope>
    <source>
        <tissue evidence="2">Leaf</tissue>
    </source>
</reference>
<gene>
    <name evidence="2" type="primary">LOC106780288</name>
</gene>
<dbReference type="OrthoDB" id="911638at2759"/>
<evidence type="ECO:0000313" key="1">
    <source>
        <dbReference type="Proteomes" id="UP000087766"/>
    </source>
</evidence>
<dbReference type="PANTHER" id="PTHR33223">
    <property type="entry name" value="CCHC-TYPE DOMAIN-CONTAINING PROTEIN"/>
    <property type="match status" value="1"/>
</dbReference>
<accession>A0A1S3W0R2</accession>
<dbReference type="RefSeq" id="XP_014524052.1">
    <property type="nucleotide sequence ID" value="XM_014668566.1"/>
</dbReference>
<dbReference type="KEGG" id="vra:106780288"/>
<name>A0A1S3W0R2_VIGRR</name>
<dbReference type="GeneID" id="106780288"/>
<proteinExistence type="predicted"/>
<dbReference type="Proteomes" id="UP000087766">
    <property type="component" value="Unplaced"/>
</dbReference>
<dbReference type="PANTHER" id="PTHR33223:SF3">
    <property type="match status" value="1"/>
</dbReference>
<dbReference type="AlphaFoldDB" id="A0A1S3W0R2"/>
<organism evidence="1 2">
    <name type="scientific">Vigna radiata var. radiata</name>
    <name type="common">Mung bean</name>
    <name type="synonym">Phaseolus aureus</name>
    <dbReference type="NCBI Taxonomy" id="3916"/>
    <lineage>
        <taxon>Eukaryota</taxon>
        <taxon>Viridiplantae</taxon>
        <taxon>Streptophyta</taxon>
        <taxon>Embryophyta</taxon>
        <taxon>Tracheophyta</taxon>
        <taxon>Spermatophyta</taxon>
        <taxon>Magnoliopsida</taxon>
        <taxon>eudicotyledons</taxon>
        <taxon>Gunneridae</taxon>
        <taxon>Pentapetalae</taxon>
        <taxon>rosids</taxon>
        <taxon>fabids</taxon>
        <taxon>Fabales</taxon>
        <taxon>Fabaceae</taxon>
        <taxon>Papilionoideae</taxon>
        <taxon>50 kb inversion clade</taxon>
        <taxon>NPAAA clade</taxon>
        <taxon>indigoferoid/millettioid clade</taxon>
        <taxon>Phaseoleae</taxon>
        <taxon>Vigna</taxon>
    </lineage>
</organism>
<evidence type="ECO:0000313" key="2">
    <source>
        <dbReference type="RefSeq" id="XP_014524052.1"/>
    </source>
</evidence>
<sequence>MRPQDVPEDQVILRIFPYSLEDAAREWMYCLAPRSITSWDDMKSLDRSMIDVAGGGALEATTPTEARNLIEKMASNSQQFGTKSDTIVVKGVHDIATQSSSSDDRKLESKLDSLVSLVSQMASNQRLASPSKFVARHCGICFSYEHYTYECPTLQ</sequence>
<keyword evidence="1" id="KW-1185">Reference proteome</keyword>
<protein>
    <submittedName>
        <fullName evidence="2">Uncharacterized protein LOC106780288</fullName>
    </submittedName>
</protein>